<comment type="similarity">
    <text evidence="1">Belongs to the sigma-70 factor family. ECF subfamily.</text>
</comment>
<dbReference type="EMBL" id="BANX01000023">
    <property type="protein sequence ID" value="GAC69261.1"/>
    <property type="molecule type" value="Genomic_DNA"/>
</dbReference>
<dbReference type="SUPFAM" id="SSF88659">
    <property type="entry name" value="Sigma3 and sigma4 domains of RNA polymerase sigma factors"/>
    <property type="match status" value="1"/>
</dbReference>
<evidence type="ECO:0000259" key="6">
    <source>
        <dbReference type="Pfam" id="PF04542"/>
    </source>
</evidence>
<comment type="caution">
    <text evidence="8">The sequence shown here is derived from an EMBL/GenBank/DDBJ whole genome shotgun (WGS) entry which is preliminary data.</text>
</comment>
<evidence type="ECO:0000256" key="2">
    <source>
        <dbReference type="ARBA" id="ARBA00023015"/>
    </source>
</evidence>
<dbReference type="STRING" id="1223545.GS4_23_00570"/>
<gene>
    <name evidence="8" type="ORF">GS4_23_00570</name>
</gene>
<dbReference type="GO" id="GO:0006352">
    <property type="term" value="P:DNA-templated transcription initiation"/>
    <property type="evidence" value="ECO:0007669"/>
    <property type="project" value="InterPro"/>
</dbReference>
<dbReference type="NCBIfam" id="TIGR02937">
    <property type="entry name" value="sigma70-ECF"/>
    <property type="match status" value="1"/>
</dbReference>
<dbReference type="eggNOG" id="COG1595">
    <property type="taxonomic scope" value="Bacteria"/>
</dbReference>
<evidence type="ECO:0000256" key="3">
    <source>
        <dbReference type="ARBA" id="ARBA00023082"/>
    </source>
</evidence>
<feature type="domain" description="RNA polymerase sigma-70 region 2" evidence="6">
    <location>
        <begin position="70"/>
        <end position="133"/>
    </location>
</feature>
<dbReference type="Proteomes" id="UP000011666">
    <property type="component" value="Unassembled WGS sequence"/>
</dbReference>
<keyword evidence="4" id="KW-0238">DNA-binding</keyword>
<dbReference type="Gene3D" id="1.10.10.10">
    <property type="entry name" value="Winged helix-like DNA-binding domain superfamily/Winged helix DNA-binding domain"/>
    <property type="match status" value="1"/>
</dbReference>
<dbReference type="SUPFAM" id="SSF88946">
    <property type="entry name" value="Sigma2 domain of RNA polymerase sigma factors"/>
    <property type="match status" value="1"/>
</dbReference>
<evidence type="ECO:0000313" key="8">
    <source>
        <dbReference type="EMBL" id="GAC69261.1"/>
    </source>
</evidence>
<dbReference type="PANTHER" id="PTHR43133:SF66">
    <property type="entry name" value="ECF RNA POLYMERASE SIGMA FACTOR SIGK"/>
    <property type="match status" value="1"/>
</dbReference>
<dbReference type="InterPro" id="IPR013324">
    <property type="entry name" value="RNA_pol_sigma_r3/r4-like"/>
</dbReference>
<name>M0QLS6_9ACTN</name>
<dbReference type="NCBIfam" id="NF007228">
    <property type="entry name" value="PRK09646.1"/>
    <property type="match status" value="1"/>
</dbReference>
<evidence type="ECO:0000256" key="4">
    <source>
        <dbReference type="ARBA" id="ARBA00023125"/>
    </source>
</evidence>
<dbReference type="InterPro" id="IPR036388">
    <property type="entry name" value="WH-like_DNA-bd_sf"/>
</dbReference>
<dbReference type="GO" id="GO:0016987">
    <property type="term" value="F:sigma factor activity"/>
    <property type="evidence" value="ECO:0007669"/>
    <property type="project" value="UniProtKB-KW"/>
</dbReference>
<dbReference type="InterPro" id="IPR013325">
    <property type="entry name" value="RNA_pol_sigma_r2"/>
</dbReference>
<sequence>MTLTAPAPTVPTTTSAWLRLRSQRIRLTSDEHGHTPVTVHSNAGVAELPDLLARIAAGDTAAFARFYDLTSSRVHGMVLRVLRDPGYSEETTQEVFLQVWRTAKNYDPALGSPLAWLITVAHRRAVDRVRTESSSSRRDVEYGAKQNVSEFDEVAEAVESRETSMSVRSCLDTLTAVQRESVDLAYYEGLTYREVADQLTVALPTVKSRIRDGLRRLRSCLGDRDA</sequence>
<evidence type="ECO:0000256" key="5">
    <source>
        <dbReference type="ARBA" id="ARBA00023163"/>
    </source>
</evidence>
<feature type="domain" description="RNA polymerase sigma factor 70 region 4 type 2" evidence="7">
    <location>
        <begin position="165"/>
        <end position="217"/>
    </location>
</feature>
<dbReference type="Gene3D" id="1.10.1740.10">
    <property type="match status" value="1"/>
</dbReference>
<dbReference type="InterPro" id="IPR013249">
    <property type="entry name" value="RNA_pol_sigma70_r4_t2"/>
</dbReference>
<dbReference type="CDD" id="cd06171">
    <property type="entry name" value="Sigma70_r4"/>
    <property type="match status" value="1"/>
</dbReference>
<dbReference type="InterPro" id="IPR007627">
    <property type="entry name" value="RNA_pol_sigma70_r2"/>
</dbReference>
<reference evidence="8 9" key="1">
    <citation type="submission" date="2013-01" db="EMBL/GenBank/DDBJ databases">
        <title>Whole genome shotgun sequence of Gordonia soli NBRC 108243.</title>
        <authorList>
            <person name="Isaki-Nakamura S."/>
            <person name="Hosoyama A."/>
            <person name="Tsuchikane K."/>
            <person name="Ando Y."/>
            <person name="Baba S."/>
            <person name="Ohji S."/>
            <person name="Hamada M."/>
            <person name="Tamura T."/>
            <person name="Yamazoe A."/>
            <person name="Yamazaki S."/>
            <person name="Fujita N."/>
        </authorList>
    </citation>
    <scope>NUCLEOTIDE SEQUENCE [LARGE SCALE GENOMIC DNA]</scope>
    <source>
        <strain evidence="8 9">NBRC 108243</strain>
    </source>
</reference>
<dbReference type="Pfam" id="PF08281">
    <property type="entry name" value="Sigma70_r4_2"/>
    <property type="match status" value="1"/>
</dbReference>
<keyword evidence="9" id="KW-1185">Reference proteome</keyword>
<keyword evidence="5" id="KW-0804">Transcription</keyword>
<dbReference type="GO" id="GO:0003677">
    <property type="term" value="F:DNA binding"/>
    <property type="evidence" value="ECO:0007669"/>
    <property type="project" value="UniProtKB-KW"/>
</dbReference>
<dbReference type="InterPro" id="IPR039425">
    <property type="entry name" value="RNA_pol_sigma-70-like"/>
</dbReference>
<dbReference type="AlphaFoldDB" id="M0QLS6"/>
<accession>M0QLS6</accession>
<evidence type="ECO:0000259" key="7">
    <source>
        <dbReference type="Pfam" id="PF08281"/>
    </source>
</evidence>
<dbReference type="Pfam" id="PF04542">
    <property type="entry name" value="Sigma70_r2"/>
    <property type="match status" value="1"/>
</dbReference>
<keyword evidence="2" id="KW-0805">Transcription regulation</keyword>
<dbReference type="InterPro" id="IPR014284">
    <property type="entry name" value="RNA_pol_sigma-70_dom"/>
</dbReference>
<keyword evidence="3" id="KW-0731">Sigma factor</keyword>
<dbReference type="OrthoDB" id="9784272at2"/>
<evidence type="ECO:0000256" key="1">
    <source>
        <dbReference type="ARBA" id="ARBA00010641"/>
    </source>
</evidence>
<organism evidence="8 9">
    <name type="scientific">Gordonia soli NBRC 108243</name>
    <dbReference type="NCBI Taxonomy" id="1223545"/>
    <lineage>
        <taxon>Bacteria</taxon>
        <taxon>Bacillati</taxon>
        <taxon>Actinomycetota</taxon>
        <taxon>Actinomycetes</taxon>
        <taxon>Mycobacteriales</taxon>
        <taxon>Gordoniaceae</taxon>
        <taxon>Gordonia</taxon>
    </lineage>
</organism>
<evidence type="ECO:0000313" key="9">
    <source>
        <dbReference type="Proteomes" id="UP000011666"/>
    </source>
</evidence>
<proteinExistence type="inferred from homology"/>
<dbReference type="PANTHER" id="PTHR43133">
    <property type="entry name" value="RNA POLYMERASE ECF-TYPE SIGMA FACTO"/>
    <property type="match status" value="1"/>
</dbReference>
<protein>
    <submittedName>
        <fullName evidence="8">Putative RNA polymerase ECF-type sigma factor</fullName>
    </submittedName>
</protein>